<dbReference type="GO" id="GO:0016874">
    <property type="term" value="F:ligase activity"/>
    <property type="evidence" value="ECO:0007669"/>
    <property type="project" value="UniProtKB-KW"/>
</dbReference>
<dbReference type="Pfam" id="PF13193">
    <property type="entry name" value="AMP-binding_C"/>
    <property type="match status" value="1"/>
</dbReference>
<dbReference type="PANTHER" id="PTHR43859:SF4">
    <property type="entry name" value="BUTANOATE--COA LIGASE AAE1-RELATED"/>
    <property type="match status" value="1"/>
</dbReference>
<dbReference type="InterPro" id="IPR042099">
    <property type="entry name" value="ANL_N_sf"/>
</dbReference>
<dbReference type="InterPro" id="IPR045851">
    <property type="entry name" value="AMP-bd_C_sf"/>
</dbReference>
<comment type="caution">
    <text evidence="7">The sequence shown here is derived from an EMBL/GenBank/DDBJ whole genome shotgun (WGS) entry which is preliminary data.</text>
</comment>
<evidence type="ECO:0000256" key="3">
    <source>
        <dbReference type="ARBA" id="ARBA00022832"/>
    </source>
</evidence>
<comment type="similarity">
    <text evidence="1">Belongs to the ATP-dependent AMP-binding enzyme family.</text>
</comment>
<dbReference type="Gene3D" id="3.30.300.30">
    <property type="match status" value="1"/>
</dbReference>
<evidence type="ECO:0000259" key="6">
    <source>
        <dbReference type="Pfam" id="PF13193"/>
    </source>
</evidence>
<evidence type="ECO:0000256" key="2">
    <source>
        <dbReference type="ARBA" id="ARBA00022598"/>
    </source>
</evidence>
<dbReference type="InterPro" id="IPR000873">
    <property type="entry name" value="AMP-dep_synth/lig_dom"/>
</dbReference>
<dbReference type="EMBL" id="SMAI01000024">
    <property type="protein sequence ID" value="TCT00485.1"/>
    <property type="molecule type" value="Genomic_DNA"/>
</dbReference>
<evidence type="ECO:0000313" key="8">
    <source>
        <dbReference type="Proteomes" id="UP000294664"/>
    </source>
</evidence>
<evidence type="ECO:0000256" key="4">
    <source>
        <dbReference type="ARBA" id="ARBA00023098"/>
    </source>
</evidence>
<dbReference type="InterPro" id="IPR020845">
    <property type="entry name" value="AMP-binding_CS"/>
</dbReference>
<feature type="domain" description="AMP-binding enzyme C-terminal" evidence="6">
    <location>
        <begin position="456"/>
        <end position="530"/>
    </location>
</feature>
<proteinExistence type="inferred from homology"/>
<dbReference type="SUPFAM" id="SSF56801">
    <property type="entry name" value="Acetyl-CoA synthetase-like"/>
    <property type="match status" value="1"/>
</dbReference>
<protein>
    <submittedName>
        <fullName evidence="7">Fatty-acyl-CoA synthase</fullName>
    </submittedName>
</protein>
<keyword evidence="4" id="KW-0443">Lipid metabolism</keyword>
<sequence>MRALMQQRELNVSDIIRFAARYHTAARVTTRRADGSTVAYTYPQIEARAARLTKALRRRGIAPGTRLGTLAWNDHRHLEIYYGLAGLGAICHTINPRLFPAQIAYIIADAADAMLFVDPLEMAVAEAIGPALKAAGVRTLVVLGEDADVPDTPLKAELEVISYESLIGAETPVLDWPRFDENEAVSLCYTSGTTGQPKGVLYSHRAIVLHSYSTNLPDFFGLRSVDVAMPVVPMFHVNGWGVPYSAPLVGASLVLPGPRPQAAALCDLITDHAVTWSAAVPTVWLGVLEHLRATRPAFAAPLRIVVGGAACPAHLAAAFHDEFGITVNHAWGMTETTPCGLYNQRKVENKNLPQAEWLALQRRQGRPTFGVETRVMGAEGTDVPADGASPGELLIRGPWIASGYFKGSANDAAFTADGWFRTGDMVTEDASGYVEIVDRAKDLIKSGGEWISSITLENIACGHPDVQEAVVIAAQHRKWDERPLLLVVPRPGHAIDKAALLDWYLGKVAKWWIPDDVVVVDALPHTATGKLQKTEVRKQFADYILKRDDAAQ</sequence>
<reference evidence="7 8" key="1">
    <citation type="submission" date="2019-03" db="EMBL/GenBank/DDBJ databases">
        <title>Genomic Encyclopedia of Type Strains, Phase IV (KMG-IV): sequencing the most valuable type-strain genomes for metagenomic binning, comparative biology and taxonomic classification.</title>
        <authorList>
            <person name="Goeker M."/>
        </authorList>
    </citation>
    <scope>NUCLEOTIDE SEQUENCE [LARGE SCALE GENOMIC DNA]</scope>
    <source>
        <strain evidence="7 8">DSM 9035</strain>
    </source>
</reference>
<keyword evidence="3" id="KW-0276">Fatty acid metabolism</keyword>
<evidence type="ECO:0000256" key="1">
    <source>
        <dbReference type="ARBA" id="ARBA00006432"/>
    </source>
</evidence>
<organism evidence="7 8">
    <name type="scientific">Aquabacter spiritensis</name>
    <dbReference type="NCBI Taxonomy" id="933073"/>
    <lineage>
        <taxon>Bacteria</taxon>
        <taxon>Pseudomonadati</taxon>
        <taxon>Pseudomonadota</taxon>
        <taxon>Alphaproteobacteria</taxon>
        <taxon>Hyphomicrobiales</taxon>
        <taxon>Xanthobacteraceae</taxon>
        <taxon>Aquabacter</taxon>
    </lineage>
</organism>
<dbReference type="CDD" id="cd12119">
    <property type="entry name" value="ttLC_FACS_AlkK_like"/>
    <property type="match status" value="1"/>
</dbReference>
<keyword evidence="2" id="KW-0436">Ligase</keyword>
<feature type="domain" description="AMP-dependent synthetase/ligase" evidence="5">
    <location>
        <begin position="31"/>
        <end position="405"/>
    </location>
</feature>
<dbReference type="Proteomes" id="UP000294664">
    <property type="component" value="Unassembled WGS sequence"/>
</dbReference>
<dbReference type="Pfam" id="PF00501">
    <property type="entry name" value="AMP-binding"/>
    <property type="match status" value="1"/>
</dbReference>
<gene>
    <name evidence="7" type="ORF">EDC64_1247</name>
</gene>
<dbReference type="GO" id="GO:0006631">
    <property type="term" value="P:fatty acid metabolic process"/>
    <property type="evidence" value="ECO:0007669"/>
    <property type="project" value="UniProtKB-KW"/>
</dbReference>
<dbReference type="AlphaFoldDB" id="A0A4R3LPL0"/>
<name>A0A4R3LPL0_9HYPH</name>
<accession>A0A4R3LPL0</accession>
<dbReference type="InterPro" id="IPR025110">
    <property type="entry name" value="AMP-bd_C"/>
</dbReference>
<keyword evidence="8" id="KW-1185">Reference proteome</keyword>
<dbReference type="NCBIfam" id="NF004837">
    <property type="entry name" value="PRK06187.1"/>
    <property type="match status" value="1"/>
</dbReference>
<evidence type="ECO:0000259" key="5">
    <source>
        <dbReference type="Pfam" id="PF00501"/>
    </source>
</evidence>
<dbReference type="PROSITE" id="PS00455">
    <property type="entry name" value="AMP_BINDING"/>
    <property type="match status" value="1"/>
</dbReference>
<dbReference type="PANTHER" id="PTHR43859">
    <property type="entry name" value="ACYL-ACTIVATING ENZYME"/>
    <property type="match status" value="1"/>
</dbReference>
<evidence type="ECO:0000313" key="7">
    <source>
        <dbReference type="EMBL" id="TCT00485.1"/>
    </source>
</evidence>
<dbReference type="Gene3D" id="3.40.50.12780">
    <property type="entry name" value="N-terminal domain of ligase-like"/>
    <property type="match status" value="1"/>
</dbReference>